<dbReference type="Pfam" id="PF22601">
    <property type="entry name" value="RIM2a_ZnF"/>
    <property type="match status" value="1"/>
</dbReference>
<keyword evidence="4 9" id="KW-0863">Zinc-finger</keyword>
<keyword evidence="16" id="KW-1185">Reference proteome</keyword>
<feature type="compositionally biased region" description="Basic and acidic residues" evidence="11">
    <location>
        <begin position="434"/>
        <end position="488"/>
    </location>
</feature>
<reference evidence="15" key="1">
    <citation type="journal article" date="2021" name="Cell">
        <title>Tracing the genetic footprints of vertebrate landing in non-teleost ray-finned fishes.</title>
        <authorList>
            <person name="Bi X."/>
            <person name="Wang K."/>
            <person name="Yang L."/>
            <person name="Pan H."/>
            <person name="Jiang H."/>
            <person name="Wei Q."/>
            <person name="Fang M."/>
            <person name="Yu H."/>
            <person name="Zhu C."/>
            <person name="Cai Y."/>
            <person name="He Y."/>
            <person name="Gan X."/>
            <person name="Zeng H."/>
            <person name="Yu D."/>
            <person name="Zhu Y."/>
            <person name="Jiang H."/>
            <person name="Qiu Q."/>
            <person name="Yang H."/>
            <person name="Zhang Y.E."/>
            <person name="Wang W."/>
            <person name="Zhu M."/>
            <person name="He S."/>
            <person name="Zhang G."/>
        </authorList>
    </citation>
    <scope>NUCLEOTIDE SEQUENCE</scope>
    <source>
        <strain evidence="15">Allg_001</strain>
    </source>
</reference>
<dbReference type="InterPro" id="IPR035892">
    <property type="entry name" value="C2_domain_sf"/>
</dbReference>
<gene>
    <name evidence="15" type="primary">Rims1</name>
    <name evidence="15" type="ORF">GTO95_0016757</name>
</gene>
<feature type="region of interest" description="Disordered" evidence="11">
    <location>
        <begin position="1319"/>
        <end position="1347"/>
    </location>
</feature>
<protein>
    <submittedName>
        <fullName evidence="15">RIMS1 protein</fullName>
    </submittedName>
</protein>
<feature type="compositionally biased region" description="Basic and acidic residues" evidence="11">
    <location>
        <begin position="1174"/>
        <end position="1191"/>
    </location>
</feature>
<feature type="region of interest" description="Disordered" evidence="11">
    <location>
        <begin position="879"/>
        <end position="917"/>
    </location>
</feature>
<dbReference type="GO" id="GO:0031267">
    <property type="term" value="F:small GTPase binding"/>
    <property type="evidence" value="ECO:0007669"/>
    <property type="project" value="InterPro"/>
</dbReference>
<keyword evidence="6" id="KW-0862">Zinc</keyword>
<dbReference type="SUPFAM" id="SSF50156">
    <property type="entry name" value="PDZ domain-like"/>
    <property type="match status" value="1"/>
</dbReference>
<feature type="non-terminal residue" evidence="15">
    <location>
        <position position="1"/>
    </location>
</feature>
<dbReference type="GO" id="GO:0050806">
    <property type="term" value="P:positive regulation of synaptic transmission"/>
    <property type="evidence" value="ECO:0007669"/>
    <property type="project" value="TreeGrafter"/>
</dbReference>
<feature type="compositionally biased region" description="Basic and acidic residues" evidence="11">
    <location>
        <begin position="1425"/>
        <end position="1450"/>
    </location>
</feature>
<dbReference type="GO" id="GO:0048791">
    <property type="term" value="P:calcium ion-regulated exocytosis of neurotransmitter"/>
    <property type="evidence" value="ECO:0007669"/>
    <property type="project" value="TreeGrafter"/>
</dbReference>
<dbReference type="PROSITE" id="PS50004">
    <property type="entry name" value="C2"/>
    <property type="match status" value="2"/>
</dbReference>
<accession>A0A8J7NV06</accession>
<feature type="domain" description="PDZ" evidence="13">
    <location>
        <begin position="786"/>
        <end position="872"/>
    </location>
</feature>
<comment type="subcellular location">
    <subcellularLocation>
        <location evidence="8">Synapse</location>
    </subcellularLocation>
</comment>
<feature type="compositionally biased region" description="Basic and acidic residues" evidence="11">
    <location>
        <begin position="550"/>
        <end position="564"/>
    </location>
</feature>
<dbReference type="GO" id="GO:0008270">
    <property type="term" value="F:zinc ion binding"/>
    <property type="evidence" value="ECO:0007669"/>
    <property type="project" value="UniProtKB-KW"/>
</dbReference>
<dbReference type="FunFam" id="2.60.40.150:FF:000001">
    <property type="entry name" value="Regulating synaptic membrane exocytosis 3, isoform CRA_a"/>
    <property type="match status" value="1"/>
</dbReference>
<evidence type="ECO:0000256" key="6">
    <source>
        <dbReference type="ARBA" id="ARBA00022833"/>
    </source>
</evidence>
<dbReference type="GO" id="GO:0044325">
    <property type="term" value="F:transmembrane transporter binding"/>
    <property type="evidence" value="ECO:0007669"/>
    <property type="project" value="TreeGrafter"/>
</dbReference>
<dbReference type="GO" id="GO:0048788">
    <property type="term" value="C:cytoskeleton of presynaptic active zone"/>
    <property type="evidence" value="ECO:0007669"/>
    <property type="project" value="TreeGrafter"/>
</dbReference>
<feature type="region of interest" description="Disordered" evidence="11">
    <location>
        <begin position="1055"/>
        <end position="1200"/>
    </location>
</feature>
<feature type="compositionally biased region" description="Basic and acidic residues" evidence="11">
    <location>
        <begin position="598"/>
        <end position="610"/>
    </location>
</feature>
<keyword evidence="2" id="KW-0479">Metal-binding</keyword>
<dbReference type="Pfam" id="PF00168">
    <property type="entry name" value="C2"/>
    <property type="match status" value="2"/>
</dbReference>
<feature type="domain" description="C2" evidence="12">
    <location>
        <begin position="923"/>
        <end position="1046"/>
    </location>
</feature>
<dbReference type="GO" id="GO:0042391">
    <property type="term" value="P:regulation of membrane potential"/>
    <property type="evidence" value="ECO:0007669"/>
    <property type="project" value="TreeGrafter"/>
</dbReference>
<dbReference type="Pfam" id="PF00595">
    <property type="entry name" value="PDZ"/>
    <property type="match status" value="1"/>
</dbReference>
<feature type="region of interest" description="Disordered" evidence="11">
    <location>
        <begin position="1"/>
        <end position="23"/>
    </location>
</feature>
<dbReference type="CDD" id="cd06714">
    <property type="entry name" value="PDZ_RIM-like"/>
    <property type="match status" value="1"/>
</dbReference>
<dbReference type="InterPro" id="IPR000008">
    <property type="entry name" value="C2_dom"/>
</dbReference>
<feature type="non-terminal residue" evidence="15">
    <location>
        <position position="2002"/>
    </location>
</feature>
<dbReference type="InterPro" id="IPR013083">
    <property type="entry name" value="Znf_RING/FYVE/PHD"/>
</dbReference>
<feature type="compositionally biased region" description="Polar residues" evidence="11">
    <location>
        <begin position="1555"/>
        <end position="1565"/>
    </location>
</feature>
<evidence type="ECO:0000259" key="13">
    <source>
        <dbReference type="PROSITE" id="PS50106"/>
    </source>
</evidence>
<feature type="region of interest" description="Disordered" evidence="11">
    <location>
        <begin position="1500"/>
        <end position="1534"/>
    </location>
</feature>
<evidence type="ECO:0000256" key="9">
    <source>
        <dbReference type="PROSITE-ProRule" id="PRU00091"/>
    </source>
</evidence>
<dbReference type="FunFam" id="3.30.40.10:FF:000546">
    <property type="entry name" value="Regulating synaptic membrane exocytosis 1"/>
    <property type="match status" value="1"/>
</dbReference>
<dbReference type="GO" id="GO:0048167">
    <property type="term" value="P:regulation of synaptic plasticity"/>
    <property type="evidence" value="ECO:0007669"/>
    <property type="project" value="TreeGrafter"/>
</dbReference>
<feature type="compositionally biased region" description="Polar residues" evidence="11">
    <location>
        <begin position="632"/>
        <end position="643"/>
    </location>
</feature>
<dbReference type="InterPro" id="IPR001478">
    <property type="entry name" value="PDZ"/>
</dbReference>
<dbReference type="CDD" id="cd04031">
    <property type="entry name" value="C2A_RIM1alpha"/>
    <property type="match status" value="1"/>
</dbReference>
<dbReference type="Gene3D" id="2.30.42.10">
    <property type="match status" value="1"/>
</dbReference>
<evidence type="ECO:0000313" key="15">
    <source>
        <dbReference type="EMBL" id="MBN3320279.1"/>
    </source>
</evidence>
<feature type="region of interest" description="Disordered" evidence="11">
    <location>
        <begin position="1714"/>
        <end position="1737"/>
    </location>
</feature>
<feature type="compositionally biased region" description="Polar residues" evidence="11">
    <location>
        <begin position="348"/>
        <end position="362"/>
    </location>
</feature>
<dbReference type="CDD" id="cd04028">
    <property type="entry name" value="C2B_RIM1alpha"/>
    <property type="match status" value="1"/>
</dbReference>
<evidence type="ECO:0000256" key="2">
    <source>
        <dbReference type="ARBA" id="ARBA00022723"/>
    </source>
</evidence>
<evidence type="ECO:0000313" key="16">
    <source>
        <dbReference type="Proteomes" id="UP000736164"/>
    </source>
</evidence>
<evidence type="ECO:0000256" key="8">
    <source>
        <dbReference type="ARBA" id="ARBA00034103"/>
    </source>
</evidence>
<dbReference type="PANTHER" id="PTHR12157:SF18">
    <property type="entry name" value="REGULATING SYNAPTIC MEMBRANE EXOCYTOSIS PROTEIN 1"/>
    <property type="match status" value="1"/>
</dbReference>
<dbReference type="Gene3D" id="2.60.40.150">
    <property type="entry name" value="C2 domain"/>
    <property type="match status" value="2"/>
</dbReference>
<feature type="compositionally biased region" description="Low complexity" evidence="11">
    <location>
        <begin position="881"/>
        <end position="897"/>
    </location>
</feature>
<dbReference type="EMBL" id="JAAWVO010051054">
    <property type="protein sequence ID" value="MBN3320279.1"/>
    <property type="molecule type" value="Genomic_DNA"/>
</dbReference>
<feature type="region of interest" description="Disordered" evidence="11">
    <location>
        <begin position="327"/>
        <end position="684"/>
    </location>
</feature>
<sequence length="2002" mass="224895">MSASLGSHGPRPPTAPPSMQDLPDLSHLTEEERKIIMAVMVRQKEEEEKEEAMLKDENPIEARTVLVLGKKLPEQIEISVLGIIIFLRAPSLLACIGKGIKENRASNHDKEVSSYGKKTKDRKTKVWRQVTQVHKSIAVQTQRYKHMQTLTPGPVVQTFVGGGTEIVVPHCSIFIEVLINRTHYAGNRKRFAISKICSRLFISHYRNGSKNHRTSKPLPLLIRRLHQQFESYKEQVRKIGEEARRYQGEHKDDAPTCGICRKTKFADGCGHICSYCQTKFCARCGGRVSLRSNNVMWVCNLCRKQQEILTKSGEWFFGRGSQASSLDGALSDTAMRGDVPREKKVRSRSQIPLSSAAGSQEAPQPVLATDRSKGADSALQAMPSSRSRSEPPRDSCCCLLSSNPRKKPSPIPEQNGKAGVKNERKRVPKSAAQHGERQIEDKEHKERRESRRLEKGRSQDYPDMDEGRKKAEEEKQRKEEEFQTRYRSDPNLARYPIKPQPEEQEMLIHAKVSKARHQRRHSDVALANTEAEGSEVLENRLGRRSQPPGAEEHKSPMENHRSYSIERTGNVQISVSKQMANHSPPTARHSPVPASQLESKDQDWGKKQCHLDPSSAAIIRKTKREKMETMLRNDSLSSDQSESLRPPPPKPYKTKRGGNKRQMSVSSSEEEGGSTPEYTSCEDVEIESESVSEKACVGCKGTIKGLFHAKKKHTRRRLHSRNVVCLFYSFQHGINLSMFPCRLMFSVMIFSGVGIKSMHSYLQHPVTWQPSKEGDHLIGRIILSKRTTMPKESGSLLGLKVVGGKITETGRLGAFITKVKKGSLADAVGHLKAGDEVLQWNGKPLPGATKKEVYNIILESKSELQVEIVVSRPIGDIPRIPETSHPPLESSSSSFESQKMERPSISVISPTSPGTLRDAPQVLPGQLSVKLWYDKVGHQLIVNVLQATGLPARSDGRPRNPYVKMYFLPDRGDKSKRRTKTVKKSLEPKWNQTFLYSHVHRRDFRERMLEITVWDQPRVQEEASEFLGEILIELETALLDDEPHWYKLQTHDVSSLPLPQPSPYMPRRHIHGESPCKKLQRSQRITDSDISDYDVDDGIGVVSTAAECRSSSKERKSTTLTVPEQQRVAHHRSRSVSPHRGDDQGRTRSRPPSVPLQRSLDEIHQTRQSRSPTRYHDASRSKDDRRSRDGDSQYFPEESEFLMLPRAKRGRSAECLHTKRSSVKYSKTLPPKMPLLVNGIHRNIYSFACVLPAWPLSLCNIFCLLSSTLPACLKTKSLLRKDPPQPRTSFSTRVLRFTDEIMSSDLQPSLDRLRSASTNCLRPDTSFHSPERERSSQSLPRRRPTSPRILIQHASPEDDSWMLEPIVPKQETINHLSAKPGALQRQSRTLERSSSQKHSRKNSAPESERERLTSSRRGISSAPRSPDHLSVKERKPTRSRSSERPSERMFRSVYQITPGGSAPASPLMHRWYSLCSEVLLSASLVWCLVSACLCCPHIHRAHQHGSPSQSPPSGTPLSGRRGRQLPQVPVKSSSIEQALAVEERARQLQMKVHSYKTSAMSSSSQELERELKTKRELYKEQHRSCDNVSTRSSDSDISDVSAISRTSSASRLSSTSYMSIQSERPRGRIRSKSLESCKGEEKKERRISWELNGREEKHEHTERKHSTEDLSRRRHSVAGDMSPFTSKMCSRQMRPSGRSMMKSTSVSGEIYNLERNDGSQSDTAIGTVGTGGKQRRSSLSARVVAIVGLPSRRSRSTSQLSQTEAANKKLKSQIQRSQETGMAVEYPRNVMARQASRESTDGSMNSYSSEGNLIFSGVRLGADSQFSDFLDGLGPAQLVGRQTLATPAMGDIQIGMMDKKGQLEVEVIRARGLTPKPGSKSLPAPYVKVYLLENGACIAKKKTKIARKTLDPLYQQSLLFEESPQGKVLQVIVWGDYGRMDHKCFMGVAQILLEELELSSTVIGWYKLFPPSSLVDPTLAPLTRRASQSSLESSTGPPCIRS</sequence>
<evidence type="ECO:0000259" key="12">
    <source>
        <dbReference type="PROSITE" id="PS50004"/>
    </source>
</evidence>
<dbReference type="Proteomes" id="UP000736164">
    <property type="component" value="Unassembled WGS sequence"/>
</dbReference>
<keyword evidence="1" id="KW-0597">Phosphoprotein</keyword>
<name>A0A8J7NV06_ATRSP</name>
<keyword evidence="10" id="KW-0175">Coiled coil</keyword>
<proteinExistence type="predicted"/>
<feature type="domain" description="FYVE-type" evidence="14">
    <location>
        <begin position="251"/>
        <end position="307"/>
    </location>
</feature>
<feature type="compositionally biased region" description="Polar residues" evidence="11">
    <location>
        <begin position="565"/>
        <end position="584"/>
    </location>
</feature>
<dbReference type="GO" id="GO:0042734">
    <property type="term" value="C:presynaptic membrane"/>
    <property type="evidence" value="ECO:0007669"/>
    <property type="project" value="TreeGrafter"/>
</dbReference>
<evidence type="ECO:0000256" key="1">
    <source>
        <dbReference type="ARBA" id="ARBA00022553"/>
    </source>
</evidence>
<feature type="coiled-coil region" evidence="10">
    <location>
        <begin position="222"/>
        <end position="249"/>
    </location>
</feature>
<dbReference type="InterPro" id="IPR054386">
    <property type="entry name" value="RIM_Znf"/>
</dbReference>
<feature type="region of interest" description="Disordered" evidence="11">
    <location>
        <begin position="1372"/>
        <end position="1450"/>
    </location>
</feature>
<feature type="compositionally biased region" description="Basic residues" evidence="11">
    <location>
        <begin position="511"/>
        <end position="520"/>
    </location>
</feature>
<dbReference type="PANTHER" id="PTHR12157">
    <property type="entry name" value="REGULATING SYNAPTIC MEMBRANE EXOCYTOSIS PROTEIN"/>
    <property type="match status" value="1"/>
</dbReference>
<feature type="region of interest" description="Disordered" evidence="11">
    <location>
        <begin position="1750"/>
        <end position="1783"/>
    </location>
</feature>
<evidence type="ECO:0000256" key="7">
    <source>
        <dbReference type="ARBA" id="ARBA00023018"/>
    </source>
</evidence>
<comment type="caution">
    <text evidence="15">The sequence shown here is derived from an EMBL/GenBank/DDBJ whole genome shotgun (WGS) entry which is preliminary data.</text>
</comment>
<dbReference type="InterPro" id="IPR039032">
    <property type="entry name" value="Rim-like"/>
</dbReference>
<evidence type="ECO:0000259" key="14">
    <source>
        <dbReference type="PROSITE" id="PS50178"/>
    </source>
</evidence>
<dbReference type="PROSITE" id="PS50178">
    <property type="entry name" value="ZF_FYVE"/>
    <property type="match status" value="1"/>
</dbReference>
<feature type="domain" description="C2" evidence="12">
    <location>
        <begin position="1848"/>
        <end position="1966"/>
    </location>
</feature>
<dbReference type="FunFam" id="2.60.40.150:FF:000003">
    <property type="entry name" value="Regulating synaptic membrane exocytosis protein 2"/>
    <property type="match status" value="1"/>
</dbReference>
<evidence type="ECO:0000256" key="11">
    <source>
        <dbReference type="SAM" id="MobiDB-lite"/>
    </source>
</evidence>
<keyword evidence="5" id="KW-0221">Differentiation</keyword>
<dbReference type="InterPro" id="IPR036034">
    <property type="entry name" value="PDZ_sf"/>
</dbReference>
<dbReference type="Gene3D" id="3.30.40.10">
    <property type="entry name" value="Zinc/RING finger domain, C3HC4 (zinc finger)"/>
    <property type="match status" value="2"/>
</dbReference>
<feature type="compositionally biased region" description="Low complexity" evidence="11">
    <location>
        <begin position="1598"/>
        <end position="1619"/>
    </location>
</feature>
<dbReference type="InterPro" id="IPR011011">
    <property type="entry name" value="Znf_FYVE_PHD"/>
</dbReference>
<evidence type="ECO:0000256" key="10">
    <source>
        <dbReference type="SAM" id="Coils"/>
    </source>
</evidence>
<dbReference type="FunFam" id="2.30.42.10:FF:000003">
    <property type="entry name" value="Regulating synaptic membrane exocytosis protein 1, putative"/>
    <property type="match status" value="1"/>
</dbReference>
<dbReference type="SUPFAM" id="SSF49562">
    <property type="entry name" value="C2 domain (Calcium/lipid-binding domain, CaLB)"/>
    <property type="match status" value="2"/>
</dbReference>
<feature type="region of interest" description="Disordered" evidence="11">
    <location>
        <begin position="1579"/>
        <end position="1702"/>
    </location>
</feature>
<dbReference type="SMART" id="SM00228">
    <property type="entry name" value="PDZ"/>
    <property type="match status" value="1"/>
</dbReference>
<dbReference type="GO" id="GO:0030154">
    <property type="term" value="P:cell differentiation"/>
    <property type="evidence" value="ECO:0007669"/>
    <property type="project" value="UniProtKB-KW"/>
</dbReference>
<evidence type="ECO:0000256" key="3">
    <source>
        <dbReference type="ARBA" id="ARBA00022737"/>
    </source>
</evidence>
<dbReference type="SUPFAM" id="SSF57903">
    <property type="entry name" value="FYVE/PHD zinc finger"/>
    <property type="match status" value="1"/>
</dbReference>
<feature type="compositionally biased region" description="Basic and acidic residues" evidence="11">
    <location>
        <begin position="1632"/>
        <end position="1671"/>
    </location>
</feature>
<dbReference type="SMART" id="SM00239">
    <property type="entry name" value="C2"/>
    <property type="match status" value="2"/>
</dbReference>
<dbReference type="PROSITE" id="PS50106">
    <property type="entry name" value="PDZ"/>
    <property type="match status" value="1"/>
</dbReference>
<keyword evidence="3" id="KW-0677">Repeat</keyword>
<evidence type="ECO:0000256" key="5">
    <source>
        <dbReference type="ARBA" id="ARBA00022782"/>
    </source>
</evidence>
<organism evidence="15 16">
    <name type="scientific">Atractosteus spatula</name>
    <name type="common">Alligator gar</name>
    <name type="synonym">Lepisosteus spatula</name>
    <dbReference type="NCBI Taxonomy" id="7917"/>
    <lineage>
        <taxon>Eukaryota</taxon>
        <taxon>Metazoa</taxon>
        <taxon>Chordata</taxon>
        <taxon>Craniata</taxon>
        <taxon>Vertebrata</taxon>
        <taxon>Euteleostomi</taxon>
        <taxon>Actinopterygii</taxon>
        <taxon>Neopterygii</taxon>
        <taxon>Holostei</taxon>
        <taxon>Semionotiformes</taxon>
        <taxon>Lepisosteidae</taxon>
        <taxon>Atractosteus</taxon>
    </lineage>
</organism>
<keyword evidence="7" id="KW-0770">Synapse</keyword>
<dbReference type="GO" id="GO:2000300">
    <property type="term" value="P:regulation of synaptic vesicle exocytosis"/>
    <property type="evidence" value="ECO:0007669"/>
    <property type="project" value="TreeGrafter"/>
</dbReference>
<feature type="region of interest" description="Disordered" evidence="11">
    <location>
        <begin position="1552"/>
        <end position="1571"/>
    </location>
</feature>
<evidence type="ECO:0000256" key="4">
    <source>
        <dbReference type="ARBA" id="ARBA00022771"/>
    </source>
</evidence>
<dbReference type="InterPro" id="IPR017455">
    <property type="entry name" value="Znf_FYVE-rel"/>
</dbReference>